<dbReference type="InterPro" id="IPR036736">
    <property type="entry name" value="ACP-like_sf"/>
</dbReference>
<protein>
    <submittedName>
        <fullName evidence="7">Non-ribosomal peptide synthetase</fullName>
    </submittedName>
</protein>
<comment type="similarity">
    <text evidence="2">Belongs to the ATP-dependent AMP-binding enzyme family.</text>
</comment>
<evidence type="ECO:0000256" key="2">
    <source>
        <dbReference type="ARBA" id="ARBA00006432"/>
    </source>
</evidence>
<dbReference type="Gene3D" id="1.10.1200.10">
    <property type="entry name" value="ACP-like"/>
    <property type="match status" value="1"/>
</dbReference>
<dbReference type="FunFam" id="3.30.559.30:FF:000001">
    <property type="entry name" value="Non-ribosomal peptide synthetase"/>
    <property type="match status" value="1"/>
</dbReference>
<name>A0A5J6G7Z5_STRKN</name>
<dbReference type="PROSITE" id="PS50075">
    <property type="entry name" value="CARRIER"/>
    <property type="match status" value="2"/>
</dbReference>
<dbReference type="Pfam" id="PF00975">
    <property type="entry name" value="Thioesterase"/>
    <property type="match status" value="1"/>
</dbReference>
<dbReference type="PROSITE" id="PS00012">
    <property type="entry name" value="PHOSPHOPANTETHEINE"/>
    <property type="match status" value="1"/>
</dbReference>
<feature type="region of interest" description="Disordered" evidence="5">
    <location>
        <begin position="448"/>
        <end position="467"/>
    </location>
</feature>
<dbReference type="OrthoDB" id="2472181at2"/>
<dbReference type="Gene3D" id="3.30.559.30">
    <property type="entry name" value="Nonribosomal peptide synthetase, condensation domain"/>
    <property type="match status" value="2"/>
</dbReference>
<dbReference type="SUPFAM" id="SSF52777">
    <property type="entry name" value="CoA-dependent acyltransferases"/>
    <property type="match status" value="4"/>
</dbReference>
<dbReference type="Proteomes" id="UP000325529">
    <property type="component" value="Chromosome"/>
</dbReference>
<keyword evidence="4" id="KW-0597">Phosphoprotein</keyword>
<organism evidence="7 8">
    <name type="scientific">Streptomyces kanamyceticus</name>
    <dbReference type="NCBI Taxonomy" id="1967"/>
    <lineage>
        <taxon>Bacteria</taxon>
        <taxon>Bacillati</taxon>
        <taxon>Actinomycetota</taxon>
        <taxon>Actinomycetes</taxon>
        <taxon>Kitasatosporales</taxon>
        <taxon>Streptomycetaceae</taxon>
        <taxon>Streptomyces</taxon>
    </lineage>
</organism>
<dbReference type="EMBL" id="CP023699">
    <property type="protein sequence ID" value="QEU91123.1"/>
    <property type="molecule type" value="Genomic_DNA"/>
</dbReference>
<dbReference type="SUPFAM" id="SSF53474">
    <property type="entry name" value="alpha/beta-Hydrolases"/>
    <property type="match status" value="1"/>
</dbReference>
<dbReference type="GO" id="GO:0031177">
    <property type="term" value="F:phosphopantetheine binding"/>
    <property type="evidence" value="ECO:0007669"/>
    <property type="project" value="InterPro"/>
</dbReference>
<dbReference type="SUPFAM" id="SSF56801">
    <property type="entry name" value="Acetyl-CoA synthetase-like"/>
    <property type="match status" value="2"/>
</dbReference>
<accession>A0A5J6G7Z5</accession>
<dbReference type="Pfam" id="PF13193">
    <property type="entry name" value="AMP-binding_C"/>
    <property type="match status" value="2"/>
</dbReference>
<proteinExistence type="inferred from homology"/>
<comment type="cofactor">
    <cofactor evidence="1">
        <name>pantetheine 4'-phosphate</name>
        <dbReference type="ChEBI" id="CHEBI:47942"/>
    </cofactor>
</comment>
<dbReference type="Gene3D" id="3.40.50.1820">
    <property type="entry name" value="alpha/beta hydrolase"/>
    <property type="match status" value="1"/>
</dbReference>
<dbReference type="GO" id="GO:0043041">
    <property type="term" value="P:amino acid activation for nonribosomal peptide biosynthetic process"/>
    <property type="evidence" value="ECO:0007669"/>
    <property type="project" value="TreeGrafter"/>
</dbReference>
<evidence type="ECO:0000256" key="5">
    <source>
        <dbReference type="SAM" id="MobiDB-lite"/>
    </source>
</evidence>
<dbReference type="InterPro" id="IPR025110">
    <property type="entry name" value="AMP-bd_C"/>
</dbReference>
<dbReference type="InterPro" id="IPR006162">
    <property type="entry name" value="Ppantetheine_attach_site"/>
</dbReference>
<dbReference type="SUPFAM" id="SSF47336">
    <property type="entry name" value="ACP-like"/>
    <property type="match status" value="2"/>
</dbReference>
<dbReference type="SMART" id="SM00824">
    <property type="entry name" value="PKS_TE"/>
    <property type="match status" value="1"/>
</dbReference>
<dbReference type="PANTHER" id="PTHR45527">
    <property type="entry name" value="NONRIBOSOMAL PEPTIDE SYNTHETASE"/>
    <property type="match status" value="1"/>
</dbReference>
<dbReference type="CDD" id="cd05930">
    <property type="entry name" value="A_NRPS"/>
    <property type="match status" value="1"/>
</dbReference>
<feature type="domain" description="Carrier" evidence="6">
    <location>
        <begin position="2048"/>
        <end position="2123"/>
    </location>
</feature>
<dbReference type="Pfam" id="PF00550">
    <property type="entry name" value="PP-binding"/>
    <property type="match status" value="2"/>
</dbReference>
<dbReference type="GO" id="GO:0005829">
    <property type="term" value="C:cytosol"/>
    <property type="evidence" value="ECO:0007669"/>
    <property type="project" value="TreeGrafter"/>
</dbReference>
<dbReference type="GO" id="GO:0003824">
    <property type="term" value="F:catalytic activity"/>
    <property type="evidence" value="ECO:0007669"/>
    <property type="project" value="InterPro"/>
</dbReference>
<dbReference type="GO" id="GO:0044550">
    <property type="term" value="P:secondary metabolite biosynthetic process"/>
    <property type="evidence" value="ECO:0007669"/>
    <property type="project" value="UniProtKB-ARBA"/>
</dbReference>
<dbReference type="InterPro" id="IPR020845">
    <property type="entry name" value="AMP-binding_CS"/>
</dbReference>
<dbReference type="NCBIfam" id="NF003417">
    <property type="entry name" value="PRK04813.1"/>
    <property type="match status" value="2"/>
</dbReference>
<dbReference type="FunFam" id="1.10.1200.10:FF:000005">
    <property type="entry name" value="Nonribosomal peptide synthetase 1"/>
    <property type="match status" value="1"/>
</dbReference>
<dbReference type="FunFam" id="3.30.300.30:FF:000010">
    <property type="entry name" value="Enterobactin synthetase component F"/>
    <property type="match status" value="2"/>
</dbReference>
<dbReference type="InterPro" id="IPR020802">
    <property type="entry name" value="TesA-like"/>
</dbReference>
<dbReference type="FunFam" id="3.40.50.12780:FF:000012">
    <property type="entry name" value="Non-ribosomal peptide synthetase"/>
    <property type="match status" value="2"/>
</dbReference>
<dbReference type="Gene3D" id="3.30.559.10">
    <property type="entry name" value="Chloramphenicol acetyltransferase-like domain"/>
    <property type="match status" value="2"/>
</dbReference>
<dbReference type="GO" id="GO:0008610">
    <property type="term" value="P:lipid biosynthetic process"/>
    <property type="evidence" value="ECO:0007669"/>
    <property type="project" value="UniProtKB-ARBA"/>
</dbReference>
<dbReference type="PANTHER" id="PTHR45527:SF1">
    <property type="entry name" value="FATTY ACID SYNTHASE"/>
    <property type="match status" value="1"/>
</dbReference>
<dbReference type="InterPro" id="IPR029058">
    <property type="entry name" value="AB_hydrolase_fold"/>
</dbReference>
<dbReference type="FunFam" id="3.40.50.980:FF:000001">
    <property type="entry name" value="Non-ribosomal peptide synthetase"/>
    <property type="match status" value="2"/>
</dbReference>
<reference evidence="7 8" key="1">
    <citation type="submission" date="2017-09" db="EMBL/GenBank/DDBJ databases">
        <authorList>
            <person name="Lee N."/>
            <person name="Cho B.-K."/>
        </authorList>
    </citation>
    <scope>NUCLEOTIDE SEQUENCE [LARGE SCALE GENOMIC DNA]</scope>
    <source>
        <strain evidence="7 8">ATCC 12853</strain>
    </source>
</reference>
<dbReference type="Pfam" id="PF00668">
    <property type="entry name" value="Condensation"/>
    <property type="match status" value="2"/>
</dbReference>
<keyword evidence="3" id="KW-0596">Phosphopantetheine</keyword>
<dbReference type="InterPro" id="IPR023213">
    <property type="entry name" value="CAT-like_dom_sf"/>
</dbReference>
<dbReference type="InterPro" id="IPR010071">
    <property type="entry name" value="AA_adenyl_dom"/>
</dbReference>
<dbReference type="CDD" id="cd12117">
    <property type="entry name" value="A_NRPS_Srf_like"/>
    <property type="match status" value="1"/>
</dbReference>
<dbReference type="Gene3D" id="2.30.38.10">
    <property type="entry name" value="Luciferase, Domain 3"/>
    <property type="match status" value="2"/>
</dbReference>
<dbReference type="FunFam" id="2.30.38.10:FF:000001">
    <property type="entry name" value="Non-ribosomal peptide synthetase PvdI"/>
    <property type="match status" value="2"/>
</dbReference>
<evidence type="ECO:0000256" key="3">
    <source>
        <dbReference type="ARBA" id="ARBA00022450"/>
    </source>
</evidence>
<dbReference type="PROSITE" id="PS00455">
    <property type="entry name" value="AMP_BINDING"/>
    <property type="match status" value="2"/>
</dbReference>
<dbReference type="InterPro" id="IPR001242">
    <property type="entry name" value="Condensation_dom"/>
</dbReference>
<dbReference type="Gene3D" id="3.40.50.980">
    <property type="match status" value="4"/>
</dbReference>
<dbReference type="NCBIfam" id="TIGR01733">
    <property type="entry name" value="AA-adenyl-dom"/>
    <property type="match status" value="2"/>
</dbReference>
<dbReference type="InterPro" id="IPR001031">
    <property type="entry name" value="Thioesterase"/>
</dbReference>
<evidence type="ECO:0000313" key="8">
    <source>
        <dbReference type="Proteomes" id="UP000325529"/>
    </source>
</evidence>
<dbReference type="Gene3D" id="3.30.300.30">
    <property type="match status" value="2"/>
</dbReference>
<dbReference type="RefSeq" id="WP_055543447.1">
    <property type="nucleotide sequence ID" value="NZ_CP023699.1"/>
</dbReference>
<dbReference type="InterPro" id="IPR045851">
    <property type="entry name" value="AMP-bd_C_sf"/>
</dbReference>
<sequence>MTTTRSGLQDILPLTPLQEGMLFHHAYDADADDALDVYTVQVFLELEGHVDVAALRTAADALLLRHPNLRAGFRFQGVKRPVQFIPRTVSAVLREKDLTTVPEADREPGAEAVAVQDRWQRFDLARPPLVRFTLIRLATERYRLIMTCHHILLDGWSMPVLLRELMTLYVSRGDITALPPVRPYRDYLAWLAARDRDGARDAWRGALEGLDRPTLAAPEPGPLTVRPERVGFTLSDESHAALAQYARSQGLTLNTVVQGLWAVVLGRLTGSADVVFGATVSGRPTDLPGVENMVGLFMNTLPVRARLDPAEPVGALLRRLQDQSARLLDHQWAGLAEIQNWVGSKRLFDTAMVFENFPSRVGGGQGGEDAPAADAPRVVKIHSSDAMHYPLGLLVLPRPPMRFSLGYRPDLFERAEVERVADRLRHVIDAVLADPELPVGRIDDGERAASVTGGATPGTGRAGTEQAAALPETTCRDLFEEQTARTPEAPALSDHEALLGYAELDARANRLARDLIGRGVGPESYVAVAMPRVNDLVVAMLAVLKAGAAYVPVDLGYPDERITRMIDDSAPVLALTVAEAAERLDGLGVPVIAVDGAAHRELVARQDPGPVTDADRTAPASPRHPAYVIYTSGSTGRPKGVVVEHRSLAAYAQRCREEYPGVDGVGLLHSSISFDQSVGALYVPLISGGQVRLAELDERAVPGPGPGAARATFMKASPSHLALLAELPDEVSPTGSITFGGEQLRGEVIGPWRERHPGTTIFNVYAPTEATVHCVDYRISPEDETPKGPIPIGRPNANTRLYVLDTALRQVPDGAPGELYIAGTQLARGYLGRPAMTGERFVACPYEAPGARMYRTGDLVRRNADGDIEYVGRVDEQVKVRGFRVELGEIQTALTGHQGVVQTSVIVREDEPGDQRIVAYAVPGPDGWDQAVARRHLAGVLPEYMLPAAYVTLDALPLTPNGKIDRKALPAPDYGAQATGREPRTPREEILCGLFADVLGTGRRIGIDDNFFDLGGHSLLVMRLVGRVRSALGVDLGIRSLFEAPTVAALVERLDASAPDARPAIRQDGDRPERLPLSFAQRRLWFLAQLSGPGHTYNIPIALRLRGRLDRDALAAALTDVVGRHESLRTVFPAADGEPYQRVLDAVPFELRADLVREDALPETLAQASRAVFDLAEQPPLRARLFEIETEGTTGGDDHVLLLLVHHIASDAWSRGPLARDLGAAYAARAEGRAPTWTALPVQYADYALWQRELLGTEGDADSLISRQLAHWREALAGLPEQIELPLDRPRSAASSQRGGQIHLSVDAEQHRQLLALARESGASLFMVLQAGLAALLNRLGAGDDIPIGSPVAGRGDEALDNLVGFFVNTLVLRNDVSGDPAFRELLRRTRETDLAAYGHQDVPFERLVEVLNPVRSATTHPLFQVTLVLQNTARSTLDLPGLTANTVQVSDGSNKFDLGFSLTERYTEDGTPAGLVGAVDFSTDVFDAATVETVARRYTRLLAQAVASPTTTVSGFELWDEGERGRVLTEWNDTAHPAPAASVPELFAEQARRTPDATAVLFEGASLSYAELDARAEELARRLTARGAGPEALVAVLMRRSPDLVVALLAVLKSGAAYVPLDPRYPQRRMEQVLGETTPAVLLTDEAERERAESLLTYVTSARVVAVADAGPGADGGADRAPVRPGQLAYVMFTSGSTGRPKGVAVSHENIVGLALDPCWRGAAQERVLAHSPHSFDASTYELWVPLLSGRTVVVAPPGELGAPELERVIQDNDVSCVFLTTALFNFLVQERVEALRGLKQVWTGGEGVSPDTMRRAVAECPDTVVTHVYGPTETTTFATFHALRADRPIEGTVPIGGPMANTRAYVLDDRLRPVPPGVPGELYLAASGLARGYLGRAALTAERFVAVPFAGPGERMYRTGDLVRWNAEGQIEFIGRSDQQVKIRGFRIEPGEIETVLTRHDTVAHAVVTVHEPQPGDKRLVAHVVAADPGTPVDTAKLRAYAAETLPDYMVPVAITPLDALPLTPNGKVDKKALPAPAYDTVGGRGPRGPVEDVLCGLFREVLNLDKVGIDDNFFDLGGHSLLAPRLAERIRTAFGVRLAVRDVFGAPTVAALADRVSGDGGSHDPLGVLLPLRPHGAAAPLFCVHPGLGLSWSYAGLLRRIPADVPVYGLQARGFAEGDVLPESIERMAADYVDEIRAVHPEGPYRLLGWSLGGNVAYAMASLLRAKGEKVELLALLDAYPSSGAADAAAPAAAPDERDRAELLARNLRADGFDVEAAELLDTGFPAARYKAHLVGRGDPLGELDERELTAVSRVYANNVHLLRAHRPEPTDDGVLLFSATRVSAAAAARADRAGDDRPRGEAAWRPYVGGDIEIVDVDAAHADLLAADSALARIGDTLADRL</sequence>
<dbReference type="CDD" id="cd19540">
    <property type="entry name" value="LCL_NRPS-like"/>
    <property type="match status" value="1"/>
</dbReference>
<dbReference type="GO" id="GO:0072330">
    <property type="term" value="P:monocarboxylic acid biosynthetic process"/>
    <property type="evidence" value="ECO:0007669"/>
    <property type="project" value="UniProtKB-ARBA"/>
</dbReference>
<dbReference type="InterPro" id="IPR020806">
    <property type="entry name" value="PKS_PP-bd"/>
</dbReference>
<dbReference type="SMART" id="SM00823">
    <property type="entry name" value="PKS_PP"/>
    <property type="match status" value="2"/>
</dbReference>
<dbReference type="FunFam" id="1.10.1200.10:FF:000016">
    <property type="entry name" value="Non-ribosomal peptide synthase"/>
    <property type="match status" value="1"/>
</dbReference>
<dbReference type="InterPro" id="IPR000873">
    <property type="entry name" value="AMP-dep_synth/lig_dom"/>
</dbReference>
<keyword evidence="8" id="KW-1185">Reference proteome</keyword>
<evidence type="ECO:0000256" key="1">
    <source>
        <dbReference type="ARBA" id="ARBA00001957"/>
    </source>
</evidence>
<evidence type="ECO:0000259" key="6">
    <source>
        <dbReference type="PROSITE" id="PS50075"/>
    </source>
</evidence>
<dbReference type="InterPro" id="IPR009081">
    <property type="entry name" value="PP-bd_ACP"/>
</dbReference>
<feature type="domain" description="Carrier" evidence="6">
    <location>
        <begin position="982"/>
        <end position="1058"/>
    </location>
</feature>
<evidence type="ECO:0000313" key="7">
    <source>
        <dbReference type="EMBL" id="QEU91123.1"/>
    </source>
</evidence>
<dbReference type="GO" id="GO:0017000">
    <property type="term" value="P:antibiotic biosynthetic process"/>
    <property type="evidence" value="ECO:0007669"/>
    <property type="project" value="UniProtKB-ARBA"/>
</dbReference>
<evidence type="ECO:0000256" key="4">
    <source>
        <dbReference type="ARBA" id="ARBA00022553"/>
    </source>
</evidence>
<dbReference type="CDD" id="cd19543">
    <property type="entry name" value="DCL_NRPS"/>
    <property type="match status" value="1"/>
</dbReference>
<dbReference type="KEGG" id="ska:CP970_09740"/>
<dbReference type="Pfam" id="PF00501">
    <property type="entry name" value="AMP-binding"/>
    <property type="match status" value="2"/>
</dbReference>
<gene>
    <name evidence="7" type="ORF">CP970_09740</name>
</gene>